<dbReference type="Proteomes" id="UP000267268">
    <property type="component" value="Chromosome 2"/>
</dbReference>
<sequence>MMKYIIIDDEPIAHRIIESYCEKTPFLEKTGNAYDAFEALDLLQNNTVDLIFLDINMPKMNGFEMLRTLTNKPNVIVTSAYQQYAVEGFELNVIDYLLKPFSFPRFLSAVNKIDLKKDEIKEEDKMDRFFIKVDKKLVGVNIKDVLYIEACGNYIKLHQKDKVLVSHQKLSFFDEMLTEKYPFIRVHKSFLVNTDHIELMEGNYLMLLENQVPVGQKYKKEVIEKLHI</sequence>
<dbReference type="EMBL" id="CP034563">
    <property type="protein sequence ID" value="AZQ64671.1"/>
    <property type="molecule type" value="Genomic_DNA"/>
</dbReference>
<dbReference type="SUPFAM" id="SSF52172">
    <property type="entry name" value="CheY-like"/>
    <property type="match status" value="1"/>
</dbReference>
<dbReference type="KEGG" id="fll:EI427_20825"/>
<dbReference type="Gene3D" id="3.40.50.2300">
    <property type="match status" value="1"/>
</dbReference>
<dbReference type="GO" id="GO:0000156">
    <property type="term" value="F:phosphorelay response regulator activity"/>
    <property type="evidence" value="ECO:0007669"/>
    <property type="project" value="InterPro"/>
</dbReference>
<organism evidence="4 5">
    <name type="scientific">Flammeovirga pectinis</name>
    <dbReference type="NCBI Taxonomy" id="2494373"/>
    <lineage>
        <taxon>Bacteria</taxon>
        <taxon>Pseudomonadati</taxon>
        <taxon>Bacteroidota</taxon>
        <taxon>Cytophagia</taxon>
        <taxon>Cytophagales</taxon>
        <taxon>Flammeovirgaceae</taxon>
        <taxon>Flammeovirga</taxon>
    </lineage>
</organism>
<feature type="domain" description="Response regulatory" evidence="2">
    <location>
        <begin position="3"/>
        <end position="114"/>
    </location>
</feature>
<dbReference type="PANTHER" id="PTHR37299:SF1">
    <property type="entry name" value="STAGE 0 SPORULATION PROTEIN A HOMOLOG"/>
    <property type="match status" value="1"/>
</dbReference>
<dbReference type="GO" id="GO:0003677">
    <property type="term" value="F:DNA binding"/>
    <property type="evidence" value="ECO:0007669"/>
    <property type="project" value="InterPro"/>
</dbReference>
<dbReference type="OrthoDB" id="1646880at2"/>
<dbReference type="InterPro" id="IPR001789">
    <property type="entry name" value="Sig_transdc_resp-reg_receiver"/>
</dbReference>
<evidence type="ECO:0000259" key="2">
    <source>
        <dbReference type="PROSITE" id="PS50110"/>
    </source>
</evidence>
<dbReference type="Pfam" id="PF00072">
    <property type="entry name" value="Response_reg"/>
    <property type="match status" value="1"/>
</dbReference>
<feature type="modified residue" description="4-aspartylphosphate" evidence="1">
    <location>
        <position position="54"/>
    </location>
</feature>
<keyword evidence="5" id="KW-1185">Reference proteome</keyword>
<protein>
    <submittedName>
        <fullName evidence="4">Response regulator transcription factor</fullName>
    </submittedName>
</protein>
<dbReference type="PROSITE" id="PS50110">
    <property type="entry name" value="RESPONSE_REGULATORY"/>
    <property type="match status" value="1"/>
</dbReference>
<reference evidence="4 5" key="1">
    <citation type="submission" date="2018-12" db="EMBL/GenBank/DDBJ databases">
        <title>Flammeovirga pectinis sp. nov., isolated from the gut of the Korean scallop, Patinopecten yessoensis.</title>
        <authorList>
            <person name="Bae J.-W."/>
            <person name="Jeong Y.-S."/>
            <person name="Kang W."/>
        </authorList>
    </citation>
    <scope>NUCLEOTIDE SEQUENCE [LARGE SCALE GENOMIC DNA]</scope>
    <source>
        <strain evidence="4 5">L12M1</strain>
    </source>
</reference>
<dbReference type="PROSITE" id="PS50930">
    <property type="entry name" value="HTH_LYTTR"/>
    <property type="match status" value="1"/>
</dbReference>
<dbReference type="InterPro" id="IPR011006">
    <property type="entry name" value="CheY-like_superfamily"/>
</dbReference>
<feature type="domain" description="HTH LytTR-type" evidence="3">
    <location>
        <begin position="129"/>
        <end position="228"/>
    </location>
</feature>
<dbReference type="AlphaFoldDB" id="A0A3Q9FPP1"/>
<dbReference type="SMART" id="SM00448">
    <property type="entry name" value="REC"/>
    <property type="match status" value="1"/>
</dbReference>
<evidence type="ECO:0000313" key="5">
    <source>
        <dbReference type="Proteomes" id="UP000267268"/>
    </source>
</evidence>
<dbReference type="InterPro" id="IPR007492">
    <property type="entry name" value="LytTR_DNA-bd_dom"/>
</dbReference>
<dbReference type="Pfam" id="PF04397">
    <property type="entry name" value="LytTR"/>
    <property type="match status" value="1"/>
</dbReference>
<proteinExistence type="predicted"/>
<evidence type="ECO:0000256" key="1">
    <source>
        <dbReference type="PROSITE-ProRule" id="PRU00169"/>
    </source>
</evidence>
<name>A0A3Q9FPP1_9BACT</name>
<dbReference type="InterPro" id="IPR046947">
    <property type="entry name" value="LytR-like"/>
</dbReference>
<accession>A0A3Q9FPP1</accession>
<dbReference type="PANTHER" id="PTHR37299">
    <property type="entry name" value="TRANSCRIPTIONAL REGULATOR-RELATED"/>
    <property type="match status" value="1"/>
</dbReference>
<keyword evidence="1" id="KW-0597">Phosphoprotein</keyword>
<evidence type="ECO:0000313" key="4">
    <source>
        <dbReference type="EMBL" id="AZQ64671.1"/>
    </source>
</evidence>
<dbReference type="SMART" id="SM00850">
    <property type="entry name" value="LytTR"/>
    <property type="match status" value="1"/>
</dbReference>
<evidence type="ECO:0000259" key="3">
    <source>
        <dbReference type="PROSITE" id="PS50930"/>
    </source>
</evidence>
<gene>
    <name evidence="4" type="ORF">EI427_20825</name>
</gene>
<dbReference type="Gene3D" id="2.40.50.1020">
    <property type="entry name" value="LytTr DNA-binding domain"/>
    <property type="match status" value="1"/>
</dbReference>